<sequence length="416" mass="49231">MSIKKTLIKKTQDIYFSRYSIYDKLIMRLLIFIGEDNVVKLQDSRFIRKVHFLHFINSLLFIKIKKTNDNVGMVPFHLFNKVKSRYIHYSIADWLLRHRNYSNITEKHFISAHYRNKEITINLRYSDFISQKYGYKSERLKRIISRLCSDVSLRNLNKGQKLRLAIMLYQKNKDAKANEIIKQIGKRFLLKYTSSPYVFNKIKKNKIFNDPYIQRGSEQYSHILKSRNEFIKLIRNSAGSFCIVGNAPTEINTGHGALIDSKKIVIRINNYTLDYPDDYGTKQDIWVRVANKEVSNKNLKNNRLVIFAANNFTIKRRDANKYFLAPQLLEMEYTVIPNHVYKSLIKKLDGLPSTGLAVAYWVYSIVGKIPKECLFGFTHFHNNKDFHTHYFVDENEVGTHLHEWDKERMIFEQITK</sequence>
<evidence type="ECO:0000313" key="2">
    <source>
        <dbReference type="Proteomes" id="UP000008614"/>
    </source>
</evidence>
<protein>
    <submittedName>
        <fullName evidence="1">Uncharacterized protein</fullName>
    </submittedName>
</protein>
<dbReference type="InterPro" id="IPR038578">
    <property type="entry name" value="GT29-like_sf"/>
</dbReference>
<accession>A0A0H3ELU6</accession>
<dbReference type="Gene3D" id="3.90.1480.20">
    <property type="entry name" value="Glycosyl transferase family 29"/>
    <property type="match status" value="1"/>
</dbReference>
<dbReference type="EMBL" id="CP001855">
    <property type="protein sequence ID" value="ADR28337.1"/>
    <property type="molecule type" value="Genomic_DNA"/>
</dbReference>
<dbReference type="Proteomes" id="UP000008614">
    <property type="component" value="Chromosome"/>
</dbReference>
<dbReference type="PATRIC" id="fig|685038.3.peg.2988"/>
<dbReference type="KEGG" id="eln:NRG857_14635"/>
<name>A0A0H3ELU6_ECO8N</name>
<organism evidence="1 2">
    <name type="scientific">Escherichia coli O83:H1 (strain NRG 857C / AIEC)</name>
    <dbReference type="NCBI Taxonomy" id="685038"/>
    <lineage>
        <taxon>Bacteria</taxon>
        <taxon>Pseudomonadati</taxon>
        <taxon>Pseudomonadota</taxon>
        <taxon>Gammaproteobacteria</taxon>
        <taxon>Enterobacterales</taxon>
        <taxon>Enterobacteriaceae</taxon>
        <taxon>Escherichia</taxon>
    </lineage>
</organism>
<reference evidence="1 2" key="1">
    <citation type="journal article" date="2010" name="BMC Genomics">
        <title>Genome sequence of adherent-invasive Escherichia coli and comparative genomic analysis with other E. coli pathotypes.</title>
        <authorList>
            <person name="Nash J.H."/>
            <person name="Villegas A."/>
            <person name="Kropinski A.M."/>
            <person name="Aguilar-Valenzuela R."/>
            <person name="Konczy P."/>
            <person name="Mascarenhas M."/>
            <person name="Ziebell K."/>
            <person name="Torres A.G."/>
            <person name="Karmali M.A."/>
            <person name="Coombes B.K."/>
        </authorList>
    </citation>
    <scope>NUCLEOTIDE SEQUENCE [LARGE SCALE GENOMIC DNA]</scope>
    <source>
        <strain evidence="2">NRG 857C / AIEC</strain>
    </source>
</reference>
<keyword evidence="2" id="KW-1185">Reference proteome</keyword>
<dbReference type="HOGENOM" id="CLU_660123_0_0_6"/>
<dbReference type="RefSeq" id="WP_000023472.1">
    <property type="nucleotide sequence ID" value="NC_017634.1"/>
</dbReference>
<dbReference type="AlphaFoldDB" id="A0A0H3ELU6"/>
<gene>
    <name evidence="1" type="ordered locus">NRG857_14635</name>
</gene>
<evidence type="ECO:0000313" key="1">
    <source>
        <dbReference type="EMBL" id="ADR28337.1"/>
    </source>
</evidence>
<proteinExistence type="predicted"/>